<feature type="transmembrane region" description="Helical" evidence="5">
    <location>
        <begin position="249"/>
        <end position="268"/>
    </location>
</feature>
<evidence type="ECO:0000256" key="5">
    <source>
        <dbReference type="SAM" id="Phobius"/>
    </source>
</evidence>
<gene>
    <name evidence="7" type="ORF">E0H75_31415</name>
</gene>
<protein>
    <submittedName>
        <fullName evidence="7">MFS transporter</fullName>
    </submittedName>
</protein>
<dbReference type="GO" id="GO:0005886">
    <property type="term" value="C:plasma membrane"/>
    <property type="evidence" value="ECO:0007669"/>
    <property type="project" value="UniProtKB-SubCell"/>
</dbReference>
<dbReference type="InterPro" id="IPR036259">
    <property type="entry name" value="MFS_trans_sf"/>
</dbReference>
<dbReference type="PANTHER" id="PTHR23523">
    <property type="match status" value="1"/>
</dbReference>
<feature type="transmembrane region" description="Helical" evidence="5">
    <location>
        <begin position="338"/>
        <end position="357"/>
    </location>
</feature>
<dbReference type="InterPro" id="IPR020846">
    <property type="entry name" value="MFS_dom"/>
</dbReference>
<dbReference type="OrthoDB" id="5317164at2"/>
<accession>A0A4R0JF23</accession>
<sequence>MLKPPAEPPSGRRAALLTATVFLVALCLRPALTAVGPVLPQIGADEQLGEGALGLLGTLPLIAFGLASPLIHRLSRRHGMERAVFVSLLVLAVATVARSYTGLPGLWLGTIVVGAAIAVGNVLVPVILKRDYAGNVSRATGVYTAFITGGAAIASVSAVPIADAADWRLALAVWGGLAAVVAVIWLPRQSASVPMPPPDPDDGALPVSVWRQPMAWLITAFMGLQSTSFYLLVNWLPTIEISTGISERTAGVHLFLFQCFGLVGGLTIPRLLKHPTDQRAGTITASVPILVALLGILLAPGLVVVWVVLAGLGQGAALVAALTLISIRGRSHHEATQLSGMAQAVGYLLAATGPVIAGSLTELTGNWDATLTLFATLAAVQVVIGIIVGRDTRTA</sequence>
<dbReference type="Gene3D" id="1.20.1250.20">
    <property type="entry name" value="MFS general substrate transporter like domains"/>
    <property type="match status" value="1"/>
</dbReference>
<dbReference type="SUPFAM" id="SSF103473">
    <property type="entry name" value="MFS general substrate transporter"/>
    <property type="match status" value="1"/>
</dbReference>
<organism evidence="7 8">
    <name type="scientific">Kribbella capetownensis</name>
    <dbReference type="NCBI Taxonomy" id="1572659"/>
    <lineage>
        <taxon>Bacteria</taxon>
        <taxon>Bacillati</taxon>
        <taxon>Actinomycetota</taxon>
        <taxon>Actinomycetes</taxon>
        <taxon>Propionibacteriales</taxon>
        <taxon>Kribbellaceae</taxon>
        <taxon>Kribbella</taxon>
    </lineage>
</organism>
<feature type="transmembrane region" description="Helical" evidence="5">
    <location>
        <begin position="106"/>
        <end position="128"/>
    </location>
</feature>
<keyword evidence="8" id="KW-1185">Reference proteome</keyword>
<evidence type="ECO:0000256" key="4">
    <source>
        <dbReference type="ARBA" id="ARBA00023136"/>
    </source>
</evidence>
<dbReference type="GO" id="GO:0022857">
    <property type="term" value="F:transmembrane transporter activity"/>
    <property type="evidence" value="ECO:0007669"/>
    <property type="project" value="InterPro"/>
</dbReference>
<feature type="transmembrane region" description="Helical" evidence="5">
    <location>
        <begin position="52"/>
        <end position="71"/>
    </location>
</feature>
<reference evidence="7 8" key="1">
    <citation type="submission" date="2019-02" db="EMBL/GenBank/DDBJ databases">
        <title>Kribbella capetownensis sp. nov. and Kribbella speibonae sp. nov., isolated from soil.</title>
        <authorList>
            <person name="Curtis S.M."/>
            <person name="Norton I."/>
            <person name="Everest G.J."/>
            <person name="Meyers P.R."/>
        </authorList>
    </citation>
    <scope>NUCLEOTIDE SEQUENCE [LARGE SCALE GENOMIC DNA]</scope>
    <source>
        <strain evidence="7 8">YM53</strain>
    </source>
</reference>
<name>A0A4R0JF23_9ACTN</name>
<evidence type="ECO:0000313" key="7">
    <source>
        <dbReference type="EMBL" id="TCC45029.1"/>
    </source>
</evidence>
<feature type="transmembrane region" description="Helical" evidence="5">
    <location>
        <begin position="215"/>
        <end position="237"/>
    </location>
</feature>
<keyword evidence="4 5" id="KW-0472">Membrane</keyword>
<evidence type="ECO:0000256" key="2">
    <source>
        <dbReference type="ARBA" id="ARBA00022692"/>
    </source>
</evidence>
<dbReference type="AlphaFoldDB" id="A0A4R0JF23"/>
<feature type="transmembrane region" description="Helical" evidence="5">
    <location>
        <begin position="83"/>
        <end position="100"/>
    </location>
</feature>
<feature type="domain" description="Major facilitator superfamily (MFS) profile" evidence="6">
    <location>
        <begin position="15"/>
        <end position="393"/>
    </location>
</feature>
<feature type="transmembrane region" description="Helical" evidence="5">
    <location>
        <begin position="280"/>
        <end position="299"/>
    </location>
</feature>
<evidence type="ECO:0000259" key="6">
    <source>
        <dbReference type="PROSITE" id="PS50850"/>
    </source>
</evidence>
<dbReference type="PROSITE" id="PS50850">
    <property type="entry name" value="MFS"/>
    <property type="match status" value="1"/>
</dbReference>
<dbReference type="InterPro" id="IPR052524">
    <property type="entry name" value="MFS_Cyanate_Porter"/>
</dbReference>
<keyword evidence="2 5" id="KW-0812">Transmembrane</keyword>
<dbReference type="Proteomes" id="UP000293342">
    <property type="component" value="Unassembled WGS sequence"/>
</dbReference>
<dbReference type="CDD" id="cd17339">
    <property type="entry name" value="MFS_NIMT_CynX_like"/>
    <property type="match status" value="1"/>
</dbReference>
<dbReference type="EMBL" id="SJKD01000008">
    <property type="protein sequence ID" value="TCC45029.1"/>
    <property type="molecule type" value="Genomic_DNA"/>
</dbReference>
<dbReference type="InterPro" id="IPR011701">
    <property type="entry name" value="MFS"/>
</dbReference>
<feature type="transmembrane region" description="Helical" evidence="5">
    <location>
        <begin position="305"/>
        <end position="326"/>
    </location>
</feature>
<proteinExistence type="predicted"/>
<feature type="transmembrane region" description="Helical" evidence="5">
    <location>
        <begin position="140"/>
        <end position="161"/>
    </location>
</feature>
<evidence type="ECO:0000256" key="1">
    <source>
        <dbReference type="ARBA" id="ARBA00004651"/>
    </source>
</evidence>
<keyword evidence="3 5" id="KW-1133">Transmembrane helix</keyword>
<dbReference type="PANTHER" id="PTHR23523:SF2">
    <property type="entry name" value="2-NITROIMIDAZOLE TRANSPORTER"/>
    <property type="match status" value="1"/>
</dbReference>
<dbReference type="RefSeq" id="WP_131517333.1">
    <property type="nucleotide sequence ID" value="NZ_SJKD01000008.1"/>
</dbReference>
<feature type="transmembrane region" description="Helical" evidence="5">
    <location>
        <begin position="167"/>
        <end position="186"/>
    </location>
</feature>
<evidence type="ECO:0000256" key="3">
    <source>
        <dbReference type="ARBA" id="ARBA00022989"/>
    </source>
</evidence>
<feature type="transmembrane region" description="Helical" evidence="5">
    <location>
        <begin position="369"/>
        <end position="389"/>
    </location>
</feature>
<dbReference type="Pfam" id="PF07690">
    <property type="entry name" value="MFS_1"/>
    <property type="match status" value="1"/>
</dbReference>
<comment type="subcellular location">
    <subcellularLocation>
        <location evidence="1">Cell membrane</location>
        <topology evidence="1">Multi-pass membrane protein</topology>
    </subcellularLocation>
</comment>
<comment type="caution">
    <text evidence="7">The sequence shown here is derived from an EMBL/GenBank/DDBJ whole genome shotgun (WGS) entry which is preliminary data.</text>
</comment>
<evidence type="ECO:0000313" key="8">
    <source>
        <dbReference type="Proteomes" id="UP000293342"/>
    </source>
</evidence>